<reference evidence="1" key="1">
    <citation type="submission" date="2014-07" db="EMBL/GenBank/DDBJ databases">
        <title>Identification of a novel salt tolerance gene in wild soybean by whole-genome sequencing.</title>
        <authorList>
            <person name="Lam H.-M."/>
            <person name="Qi X."/>
            <person name="Li M.-W."/>
            <person name="Liu X."/>
            <person name="Xie M."/>
            <person name="Ni M."/>
            <person name="Xu X."/>
        </authorList>
    </citation>
    <scope>NUCLEOTIDE SEQUENCE [LARGE SCALE GENOMIC DNA]</scope>
    <source>
        <tissue evidence="1">Root</tissue>
    </source>
</reference>
<evidence type="ECO:0000313" key="1">
    <source>
        <dbReference type="EMBL" id="KHN42569.1"/>
    </source>
</evidence>
<sequence>MVLAQGYGEGFHYALLLLVFPSQSSLLEVGSVHECKSFKLHLQGMCISSMGSVKSLVF</sequence>
<protein>
    <submittedName>
        <fullName evidence="1">Uncharacterized protein</fullName>
    </submittedName>
</protein>
<organism evidence="1">
    <name type="scientific">Glycine soja</name>
    <name type="common">Wild soybean</name>
    <dbReference type="NCBI Taxonomy" id="3848"/>
    <lineage>
        <taxon>Eukaryota</taxon>
        <taxon>Viridiplantae</taxon>
        <taxon>Streptophyta</taxon>
        <taxon>Embryophyta</taxon>
        <taxon>Tracheophyta</taxon>
        <taxon>Spermatophyta</taxon>
        <taxon>Magnoliopsida</taxon>
        <taxon>eudicotyledons</taxon>
        <taxon>Gunneridae</taxon>
        <taxon>Pentapetalae</taxon>
        <taxon>rosids</taxon>
        <taxon>fabids</taxon>
        <taxon>Fabales</taxon>
        <taxon>Fabaceae</taxon>
        <taxon>Papilionoideae</taxon>
        <taxon>50 kb inversion clade</taxon>
        <taxon>NPAAA clade</taxon>
        <taxon>indigoferoid/millettioid clade</taxon>
        <taxon>Phaseoleae</taxon>
        <taxon>Glycine</taxon>
        <taxon>Glycine subgen. Soja</taxon>
    </lineage>
</organism>
<accession>A0A0B2SE49</accession>
<gene>
    <name evidence="1" type="ORF">glysoja_049529</name>
</gene>
<name>A0A0B2SE49_GLYSO</name>
<proteinExistence type="predicted"/>
<dbReference type="EMBL" id="KN644335">
    <property type="protein sequence ID" value="KHN42569.1"/>
    <property type="molecule type" value="Genomic_DNA"/>
</dbReference>
<dbReference type="Proteomes" id="UP000053555">
    <property type="component" value="Unassembled WGS sequence"/>
</dbReference>
<dbReference type="AlphaFoldDB" id="A0A0B2SE49"/>